<feature type="compositionally biased region" description="Basic and acidic residues" evidence="9">
    <location>
        <begin position="751"/>
        <end position="760"/>
    </location>
</feature>
<dbReference type="Gene3D" id="3.40.50.11260">
    <property type="match status" value="1"/>
</dbReference>
<dbReference type="PRINTS" id="PR00775">
    <property type="entry name" value="HEATSHOCK90"/>
</dbReference>
<dbReference type="InterPro" id="IPR020568">
    <property type="entry name" value="Ribosomal_Su5_D2-typ_SF"/>
</dbReference>
<dbReference type="GO" id="GO:0070013">
    <property type="term" value="C:intracellular organelle lumen"/>
    <property type="evidence" value="ECO:0007669"/>
    <property type="project" value="UniProtKB-ARBA"/>
</dbReference>
<dbReference type="Gene3D" id="1.20.120.790">
    <property type="entry name" value="Heat shock protein 90, C-terminal domain"/>
    <property type="match status" value="1"/>
</dbReference>
<dbReference type="Pfam" id="PF00183">
    <property type="entry name" value="HSP90"/>
    <property type="match status" value="1"/>
</dbReference>
<dbReference type="PROSITE" id="PS00298">
    <property type="entry name" value="HSP90"/>
    <property type="match status" value="1"/>
</dbReference>
<dbReference type="CDD" id="cd16927">
    <property type="entry name" value="HATPase_Hsp90-like"/>
    <property type="match status" value="1"/>
</dbReference>
<keyword evidence="3 8" id="KW-0547">Nucleotide-binding</keyword>
<evidence type="ECO:0000256" key="3">
    <source>
        <dbReference type="ARBA" id="ARBA00022741"/>
    </source>
</evidence>
<keyword evidence="5" id="KW-0809">Transit peptide</keyword>
<dbReference type="Pfam" id="PF13589">
    <property type="entry name" value="HATPase_c_3"/>
    <property type="match status" value="1"/>
</dbReference>
<evidence type="ECO:0000256" key="6">
    <source>
        <dbReference type="ARBA" id="ARBA00023128"/>
    </source>
</evidence>
<evidence type="ECO:0000256" key="8">
    <source>
        <dbReference type="PIRSR" id="PIRSR002583-1"/>
    </source>
</evidence>
<dbReference type="GO" id="GO:0005524">
    <property type="term" value="F:ATP binding"/>
    <property type="evidence" value="ECO:0007669"/>
    <property type="project" value="UniProtKB-KW"/>
</dbReference>
<sequence length="760" mass="85010">MLTSRISRARLLAPLARCQSFSTASSSLRLASLVRPTVVSTRDLLVGLHQRRLFATTTDDEGTSGTTEAPKQEAVKETLEFQAETRQLLDIVTHSLYTDKEVFLRELVSNASDALEKLRHTQAANTAEVTGADVPLEIRIDLDEVTSSITITDTGIGMTRDEMVSNLGTIARSGSKNFIQELQKMGSESSLDPAKGIIGKFGVGFYSAFMVADKVEVSSKSALKELEGEPAKVWSSDGTGTFEIRDLEEGVRQDRGSSVKLFLKSDYWSLIDEKRIEGILKRYSNFVGFPIFLNGERVNTIDAIWTRDPKEVDEDDYSDFYKFIANAVDDPLDICHFRADAPLEIKALFFVPSFHSEKYGMGRMEPGVSLYSRKVLIESKSPDILPDWLRFVKGVVDSEDLPLAISREKAQDSALIAKLKRALTRKFISHLIKMRKDDKKKYVDEFYKEYSFFLKEGICQDYEFQAQIAKLLYFETSKTNEKNIISLDDYIGKMRPEQKDIYYLVAPSRGAALNSPYLEAFEKAGVEVIFLFSAIDDFVMGNLESYEGRKLVSVEKGDIDLSELTPDEAKDKPDEIYEGHRTLTVDESTKFCNWFKKELGDKKVASCKITERLSSSPAIVTDNESGAMRRLMRMVDTAESPNEGIPLPKQHVEINPKHQVIVGIYDMIEKEPTLARVLAEQVFDNCLVAAGLMDDSRSMIPRLNDILLCVVKGANAEGGAVPKSEPADSSLGAEETKEETKGDVVPEQPEGETKKEETKN</sequence>
<dbReference type="AlphaFoldDB" id="A0A7S3KW93"/>
<dbReference type="Gene3D" id="3.30.230.80">
    <property type="match status" value="1"/>
</dbReference>
<dbReference type="SUPFAM" id="SSF55874">
    <property type="entry name" value="ATPase domain of HSP90 chaperone/DNA topoisomerase II/histidine kinase"/>
    <property type="match status" value="1"/>
</dbReference>
<organism evidence="10">
    <name type="scientific">Amphora coffeiformis</name>
    <dbReference type="NCBI Taxonomy" id="265554"/>
    <lineage>
        <taxon>Eukaryota</taxon>
        <taxon>Sar</taxon>
        <taxon>Stramenopiles</taxon>
        <taxon>Ochrophyta</taxon>
        <taxon>Bacillariophyta</taxon>
        <taxon>Bacillariophyceae</taxon>
        <taxon>Bacillariophycidae</taxon>
        <taxon>Thalassiophysales</taxon>
        <taxon>Catenulaceae</taxon>
        <taxon>Amphora</taxon>
    </lineage>
</organism>
<evidence type="ECO:0000313" key="10">
    <source>
        <dbReference type="EMBL" id="CAE0402494.1"/>
    </source>
</evidence>
<comment type="similarity">
    <text evidence="2">Belongs to the heat shock protein 90 family.</text>
</comment>
<feature type="binding site" evidence="8">
    <location>
        <begin position="173"/>
        <end position="174"/>
    </location>
    <ligand>
        <name>ATP</name>
        <dbReference type="ChEBI" id="CHEBI:30616"/>
    </ligand>
</feature>
<evidence type="ECO:0000256" key="2">
    <source>
        <dbReference type="ARBA" id="ARBA00008239"/>
    </source>
</evidence>
<protein>
    <recommendedName>
        <fullName evidence="11">Histidine kinase/HSP90-like ATPase domain-containing protein</fullName>
    </recommendedName>
</protein>
<proteinExistence type="inferred from homology"/>
<accession>A0A7S3KW93</accession>
<feature type="binding site" evidence="8">
    <location>
        <position position="158"/>
    </location>
    <ligand>
        <name>ATP</name>
        <dbReference type="ChEBI" id="CHEBI:30616"/>
    </ligand>
</feature>
<evidence type="ECO:0000256" key="7">
    <source>
        <dbReference type="ARBA" id="ARBA00023186"/>
    </source>
</evidence>
<dbReference type="SUPFAM" id="SSF110942">
    <property type="entry name" value="HSP90 C-terminal domain"/>
    <property type="match status" value="1"/>
</dbReference>
<dbReference type="SUPFAM" id="SSF54211">
    <property type="entry name" value="Ribosomal protein S5 domain 2-like"/>
    <property type="match status" value="1"/>
</dbReference>
<evidence type="ECO:0000256" key="5">
    <source>
        <dbReference type="ARBA" id="ARBA00022946"/>
    </source>
</evidence>
<dbReference type="GO" id="GO:0016887">
    <property type="term" value="F:ATP hydrolysis activity"/>
    <property type="evidence" value="ECO:0007669"/>
    <property type="project" value="InterPro"/>
</dbReference>
<evidence type="ECO:0000256" key="1">
    <source>
        <dbReference type="ARBA" id="ARBA00004173"/>
    </source>
</evidence>
<comment type="subcellular location">
    <subcellularLocation>
        <location evidence="1">Mitochondrion</location>
    </subcellularLocation>
</comment>
<dbReference type="InterPro" id="IPR019805">
    <property type="entry name" value="Heat_shock_protein_90_CS"/>
</dbReference>
<evidence type="ECO:0000256" key="4">
    <source>
        <dbReference type="ARBA" id="ARBA00022840"/>
    </source>
</evidence>
<feature type="binding site" evidence="8">
    <location>
        <position position="407"/>
    </location>
    <ligand>
        <name>ATP</name>
        <dbReference type="ChEBI" id="CHEBI:30616"/>
    </ligand>
</feature>
<feature type="binding site" evidence="8">
    <location>
        <position position="110"/>
    </location>
    <ligand>
        <name>ATP</name>
        <dbReference type="ChEBI" id="CHEBI:30616"/>
    </ligand>
</feature>
<dbReference type="InterPro" id="IPR037196">
    <property type="entry name" value="HSP90_C"/>
</dbReference>
<dbReference type="InterPro" id="IPR020575">
    <property type="entry name" value="Hsp90_N"/>
</dbReference>
<dbReference type="NCBIfam" id="NF003555">
    <property type="entry name" value="PRK05218.1"/>
    <property type="match status" value="1"/>
</dbReference>
<feature type="compositionally biased region" description="Basic and acidic residues" evidence="9">
    <location>
        <begin position="734"/>
        <end position="744"/>
    </location>
</feature>
<dbReference type="GO" id="GO:0140662">
    <property type="term" value="F:ATP-dependent protein folding chaperone"/>
    <property type="evidence" value="ECO:0007669"/>
    <property type="project" value="InterPro"/>
</dbReference>
<name>A0A7S3KW93_9STRA</name>
<dbReference type="FunFam" id="1.20.120.790:FF:000004">
    <property type="entry name" value="Heat shock protein 75 kDa"/>
    <property type="match status" value="1"/>
</dbReference>
<dbReference type="Gene3D" id="3.30.565.10">
    <property type="entry name" value="Histidine kinase-like ATPase, C-terminal domain"/>
    <property type="match status" value="1"/>
</dbReference>
<dbReference type="HAMAP" id="MF_00505">
    <property type="entry name" value="HSP90"/>
    <property type="match status" value="1"/>
</dbReference>
<feature type="binding site" evidence="8">
    <location>
        <position position="166"/>
    </location>
    <ligand>
        <name>ATP</name>
        <dbReference type="ChEBI" id="CHEBI:30616"/>
    </ligand>
</feature>
<dbReference type="PIRSF" id="PIRSF002583">
    <property type="entry name" value="Hsp90"/>
    <property type="match status" value="1"/>
</dbReference>
<dbReference type="GO" id="GO:0051082">
    <property type="term" value="F:unfolded protein binding"/>
    <property type="evidence" value="ECO:0007669"/>
    <property type="project" value="InterPro"/>
</dbReference>
<feature type="region of interest" description="Disordered" evidence="9">
    <location>
        <begin position="717"/>
        <end position="760"/>
    </location>
</feature>
<dbReference type="GO" id="GO:0005739">
    <property type="term" value="C:mitochondrion"/>
    <property type="evidence" value="ECO:0007669"/>
    <property type="project" value="UniProtKB-SubCell"/>
</dbReference>
<gene>
    <name evidence="10" type="ORF">ACOF00016_LOCUS777</name>
</gene>
<evidence type="ECO:0008006" key="11">
    <source>
        <dbReference type="Google" id="ProtNLM"/>
    </source>
</evidence>
<reference evidence="10" key="1">
    <citation type="submission" date="2021-01" db="EMBL/GenBank/DDBJ databases">
        <authorList>
            <person name="Corre E."/>
            <person name="Pelletier E."/>
            <person name="Niang G."/>
            <person name="Scheremetjew M."/>
            <person name="Finn R."/>
            <person name="Kale V."/>
            <person name="Holt S."/>
            <person name="Cochrane G."/>
            <person name="Meng A."/>
            <person name="Brown T."/>
            <person name="Cohen L."/>
        </authorList>
    </citation>
    <scope>NUCLEOTIDE SEQUENCE</scope>
    <source>
        <strain evidence="10">CCMP127</strain>
    </source>
</reference>
<dbReference type="FunFam" id="3.40.50.11260:FF:000004">
    <property type="entry name" value="Heat shock protein 75 mitochondrial"/>
    <property type="match status" value="1"/>
</dbReference>
<dbReference type="EMBL" id="HBIM01000894">
    <property type="protein sequence ID" value="CAE0402494.1"/>
    <property type="molecule type" value="Transcribed_RNA"/>
</dbReference>
<dbReference type="FunFam" id="3.30.230.80:FF:000004">
    <property type="entry name" value="Heat shock protein 75 kDa"/>
    <property type="match status" value="1"/>
</dbReference>
<keyword evidence="7" id="KW-0143">Chaperone</keyword>
<evidence type="ECO:0000256" key="9">
    <source>
        <dbReference type="SAM" id="MobiDB-lite"/>
    </source>
</evidence>
<feature type="binding site" evidence="8">
    <location>
        <position position="106"/>
    </location>
    <ligand>
        <name>ATP</name>
        <dbReference type="ChEBI" id="CHEBI:30616"/>
    </ligand>
</feature>
<keyword evidence="6" id="KW-0496">Mitochondrion</keyword>
<keyword evidence="4 8" id="KW-0067">ATP-binding</keyword>
<dbReference type="PANTHER" id="PTHR11528">
    <property type="entry name" value="HEAT SHOCK PROTEIN 90 FAMILY MEMBER"/>
    <property type="match status" value="1"/>
</dbReference>
<feature type="binding site" evidence="8">
    <location>
        <position position="153"/>
    </location>
    <ligand>
        <name>ATP</name>
        <dbReference type="ChEBI" id="CHEBI:30616"/>
    </ligand>
</feature>
<dbReference type="InterPro" id="IPR001404">
    <property type="entry name" value="Hsp90_fam"/>
</dbReference>
<dbReference type="InterPro" id="IPR036890">
    <property type="entry name" value="HATPase_C_sf"/>
</dbReference>